<keyword evidence="1" id="KW-0143">Chaperone</keyword>
<sequence>MVVKTKPNLNRTRHLIPWEDAAVQRHLATLGLKPPASAEAVKRAFRALALKYHPDKRPDDENGSTDFQRIKDAYDALAAAGMA</sequence>
<dbReference type="AlphaFoldDB" id="A0A812XRH5"/>
<proteinExistence type="predicted"/>
<dbReference type="EMBL" id="CAJNIZ010046111">
    <property type="protein sequence ID" value="CAE7740057.1"/>
    <property type="molecule type" value="Genomic_DNA"/>
</dbReference>
<protein>
    <submittedName>
        <fullName evidence="3">DnaJ protein</fullName>
    </submittedName>
</protein>
<dbReference type="CDD" id="cd06257">
    <property type="entry name" value="DnaJ"/>
    <property type="match status" value="1"/>
</dbReference>
<dbReference type="SMART" id="SM00271">
    <property type="entry name" value="DnaJ"/>
    <property type="match status" value="1"/>
</dbReference>
<name>A0A812XRH5_SYMPI</name>
<comment type="caution">
    <text evidence="3">The sequence shown here is derived from an EMBL/GenBank/DDBJ whole genome shotgun (WGS) entry which is preliminary data.</text>
</comment>
<dbReference type="Pfam" id="PF00226">
    <property type="entry name" value="DnaJ"/>
    <property type="match status" value="1"/>
</dbReference>
<gene>
    <name evidence="3" type="primary">dnaJ</name>
    <name evidence="3" type="ORF">SPIL2461_LOCUS21282</name>
</gene>
<dbReference type="PANTHER" id="PTHR44360:SF1">
    <property type="entry name" value="DNAJ HOMOLOG SUBFAMILY B MEMBER 9"/>
    <property type="match status" value="1"/>
</dbReference>
<dbReference type="OrthoDB" id="10250354at2759"/>
<reference evidence="3" key="1">
    <citation type="submission" date="2021-02" db="EMBL/GenBank/DDBJ databases">
        <authorList>
            <person name="Dougan E. K."/>
            <person name="Rhodes N."/>
            <person name="Thang M."/>
            <person name="Chan C."/>
        </authorList>
    </citation>
    <scope>NUCLEOTIDE SEQUENCE</scope>
</reference>
<feature type="domain" description="J" evidence="2">
    <location>
        <begin position="25"/>
        <end position="82"/>
    </location>
</feature>
<dbReference type="GO" id="GO:0051787">
    <property type="term" value="F:misfolded protein binding"/>
    <property type="evidence" value="ECO:0007669"/>
    <property type="project" value="TreeGrafter"/>
</dbReference>
<dbReference type="SUPFAM" id="SSF46565">
    <property type="entry name" value="Chaperone J-domain"/>
    <property type="match status" value="1"/>
</dbReference>
<dbReference type="InterPro" id="IPR051948">
    <property type="entry name" value="Hsp70_co-chaperone_J-domain"/>
</dbReference>
<dbReference type="Gene3D" id="1.10.287.110">
    <property type="entry name" value="DnaJ domain"/>
    <property type="match status" value="1"/>
</dbReference>
<dbReference type="PROSITE" id="PS50076">
    <property type="entry name" value="DNAJ_2"/>
    <property type="match status" value="1"/>
</dbReference>
<keyword evidence="4" id="KW-1185">Reference proteome</keyword>
<dbReference type="InterPro" id="IPR036869">
    <property type="entry name" value="J_dom_sf"/>
</dbReference>
<evidence type="ECO:0000256" key="1">
    <source>
        <dbReference type="ARBA" id="ARBA00023186"/>
    </source>
</evidence>
<dbReference type="GO" id="GO:0036503">
    <property type="term" value="P:ERAD pathway"/>
    <property type="evidence" value="ECO:0007669"/>
    <property type="project" value="TreeGrafter"/>
</dbReference>
<accession>A0A812XRH5</accession>
<dbReference type="PANTHER" id="PTHR44360">
    <property type="entry name" value="DNAJ HOMOLOG SUBFAMILY B MEMBER 9"/>
    <property type="match status" value="1"/>
</dbReference>
<dbReference type="InterPro" id="IPR001623">
    <property type="entry name" value="DnaJ_domain"/>
</dbReference>
<organism evidence="3 4">
    <name type="scientific">Symbiodinium pilosum</name>
    <name type="common">Dinoflagellate</name>
    <dbReference type="NCBI Taxonomy" id="2952"/>
    <lineage>
        <taxon>Eukaryota</taxon>
        <taxon>Sar</taxon>
        <taxon>Alveolata</taxon>
        <taxon>Dinophyceae</taxon>
        <taxon>Suessiales</taxon>
        <taxon>Symbiodiniaceae</taxon>
        <taxon>Symbiodinium</taxon>
    </lineage>
</organism>
<evidence type="ECO:0000259" key="2">
    <source>
        <dbReference type="PROSITE" id="PS50076"/>
    </source>
</evidence>
<dbReference type="GO" id="GO:0051087">
    <property type="term" value="F:protein-folding chaperone binding"/>
    <property type="evidence" value="ECO:0007669"/>
    <property type="project" value="TreeGrafter"/>
</dbReference>
<dbReference type="PRINTS" id="PR00625">
    <property type="entry name" value="JDOMAIN"/>
</dbReference>
<evidence type="ECO:0000313" key="4">
    <source>
        <dbReference type="Proteomes" id="UP000649617"/>
    </source>
</evidence>
<dbReference type="GO" id="GO:0005783">
    <property type="term" value="C:endoplasmic reticulum"/>
    <property type="evidence" value="ECO:0007669"/>
    <property type="project" value="TreeGrafter"/>
</dbReference>
<dbReference type="Proteomes" id="UP000649617">
    <property type="component" value="Unassembled WGS sequence"/>
</dbReference>
<evidence type="ECO:0000313" key="3">
    <source>
        <dbReference type="EMBL" id="CAE7740057.1"/>
    </source>
</evidence>